<dbReference type="InterPro" id="IPR011055">
    <property type="entry name" value="Dup_hybrid_motif"/>
</dbReference>
<dbReference type="InterPro" id="IPR036779">
    <property type="entry name" value="LysM_dom_sf"/>
</dbReference>
<dbReference type="AlphaFoldDB" id="A0A1G7AFJ7"/>
<dbReference type="SUPFAM" id="SSF51261">
    <property type="entry name" value="Duplicated hybrid motif"/>
    <property type="match status" value="1"/>
</dbReference>
<dbReference type="InterPro" id="IPR050570">
    <property type="entry name" value="Cell_wall_metabolism_enzyme"/>
</dbReference>
<dbReference type="Proteomes" id="UP000243205">
    <property type="component" value="Unassembled WGS sequence"/>
</dbReference>
<dbReference type="OrthoDB" id="9795421at2"/>
<dbReference type="EMBL" id="FNAQ01000004">
    <property type="protein sequence ID" value="SDE13453.1"/>
    <property type="molecule type" value="Genomic_DNA"/>
</dbReference>
<dbReference type="Pfam" id="PF01476">
    <property type="entry name" value="LysM"/>
    <property type="match status" value="1"/>
</dbReference>
<dbReference type="STRING" id="57664.SAMN05661003_10418"/>
<dbReference type="CDD" id="cd00118">
    <property type="entry name" value="LysM"/>
    <property type="match status" value="1"/>
</dbReference>
<dbReference type="Pfam" id="PF01551">
    <property type="entry name" value="Peptidase_M23"/>
    <property type="match status" value="1"/>
</dbReference>
<evidence type="ECO:0000256" key="1">
    <source>
        <dbReference type="SAM" id="MobiDB-lite"/>
    </source>
</evidence>
<dbReference type="PANTHER" id="PTHR21666:SF270">
    <property type="entry name" value="MUREIN HYDROLASE ACTIVATOR ENVC"/>
    <property type="match status" value="1"/>
</dbReference>
<dbReference type="InterPro" id="IPR018392">
    <property type="entry name" value="LysM"/>
</dbReference>
<proteinExistence type="predicted"/>
<sequence length="247" mass="26184">MTWLRLSWLLCLVVLICGCSARGVHHVVQPGQTLYRIGKTYGVSEVVIAGYNRIANPDQIRAGDVLFIPGARQSQRVSVPGKTTQSAVATIKSAVRPATVPPKQPPAVATGTAGVSSMSAARPTGPTRGRLRWPVQGQLAQSFKAGRGKGIEIAVPPGSQVRSAAAGQVIYSGTGIVSYGHLIIIQHSDNLYTVYGYNQRGLVKQGSFVNAGQEIARSGTAPGSQRGMLHFEVRQGNKAVDPVFYLP</sequence>
<evidence type="ECO:0000313" key="4">
    <source>
        <dbReference type="Proteomes" id="UP000243205"/>
    </source>
</evidence>
<keyword evidence="3" id="KW-0449">Lipoprotein</keyword>
<organism evidence="3 4">
    <name type="scientific">Desulfuromonas thiophila</name>
    <dbReference type="NCBI Taxonomy" id="57664"/>
    <lineage>
        <taxon>Bacteria</taxon>
        <taxon>Pseudomonadati</taxon>
        <taxon>Thermodesulfobacteriota</taxon>
        <taxon>Desulfuromonadia</taxon>
        <taxon>Desulfuromonadales</taxon>
        <taxon>Desulfuromonadaceae</taxon>
        <taxon>Desulfuromonas</taxon>
    </lineage>
</organism>
<protein>
    <submittedName>
        <fullName evidence="3">Lipoprotein NlpD</fullName>
    </submittedName>
</protein>
<dbReference type="RefSeq" id="WP_143012082.1">
    <property type="nucleotide sequence ID" value="NZ_FNAQ01000004.1"/>
</dbReference>
<dbReference type="SMART" id="SM00257">
    <property type="entry name" value="LysM"/>
    <property type="match status" value="1"/>
</dbReference>
<dbReference type="PANTHER" id="PTHR21666">
    <property type="entry name" value="PEPTIDASE-RELATED"/>
    <property type="match status" value="1"/>
</dbReference>
<name>A0A1G7AFJ7_9BACT</name>
<evidence type="ECO:0000313" key="3">
    <source>
        <dbReference type="EMBL" id="SDE13453.1"/>
    </source>
</evidence>
<dbReference type="InterPro" id="IPR016047">
    <property type="entry name" value="M23ase_b-sheet_dom"/>
</dbReference>
<reference evidence="4" key="1">
    <citation type="submission" date="2016-10" db="EMBL/GenBank/DDBJ databases">
        <authorList>
            <person name="Varghese N."/>
            <person name="Submissions S."/>
        </authorList>
    </citation>
    <scope>NUCLEOTIDE SEQUENCE [LARGE SCALE GENOMIC DNA]</scope>
    <source>
        <strain evidence="4">DSM 8987</strain>
    </source>
</reference>
<gene>
    <name evidence="3" type="ORF">SAMN05661003_10418</name>
</gene>
<dbReference type="PROSITE" id="PS51257">
    <property type="entry name" value="PROKAR_LIPOPROTEIN"/>
    <property type="match status" value="1"/>
</dbReference>
<evidence type="ECO:0000259" key="2">
    <source>
        <dbReference type="PROSITE" id="PS51782"/>
    </source>
</evidence>
<dbReference type="CDD" id="cd12797">
    <property type="entry name" value="M23_peptidase"/>
    <property type="match status" value="1"/>
</dbReference>
<accession>A0A1G7AFJ7</accession>
<feature type="domain" description="LysM" evidence="2">
    <location>
        <begin position="24"/>
        <end position="68"/>
    </location>
</feature>
<keyword evidence="4" id="KW-1185">Reference proteome</keyword>
<feature type="region of interest" description="Disordered" evidence="1">
    <location>
        <begin position="98"/>
        <end position="130"/>
    </location>
</feature>
<dbReference type="Gene3D" id="2.70.70.10">
    <property type="entry name" value="Glucose Permease (Domain IIA)"/>
    <property type="match status" value="1"/>
</dbReference>
<dbReference type="PROSITE" id="PS51782">
    <property type="entry name" value="LYSM"/>
    <property type="match status" value="1"/>
</dbReference>
<dbReference type="GO" id="GO:0004222">
    <property type="term" value="F:metalloendopeptidase activity"/>
    <property type="evidence" value="ECO:0007669"/>
    <property type="project" value="TreeGrafter"/>
</dbReference>
<dbReference type="Gene3D" id="3.10.350.10">
    <property type="entry name" value="LysM domain"/>
    <property type="match status" value="1"/>
</dbReference>